<organism evidence="2 3">
    <name type="scientific">Tetrabaena socialis</name>
    <dbReference type="NCBI Taxonomy" id="47790"/>
    <lineage>
        <taxon>Eukaryota</taxon>
        <taxon>Viridiplantae</taxon>
        <taxon>Chlorophyta</taxon>
        <taxon>core chlorophytes</taxon>
        <taxon>Chlorophyceae</taxon>
        <taxon>CS clade</taxon>
        <taxon>Chlamydomonadales</taxon>
        <taxon>Tetrabaenaceae</taxon>
        <taxon>Tetrabaena</taxon>
    </lineage>
</organism>
<gene>
    <name evidence="2" type="ORF">TSOC_008827</name>
</gene>
<accession>A0A2J7ZXF4</accession>
<evidence type="ECO:0000313" key="3">
    <source>
        <dbReference type="Proteomes" id="UP000236333"/>
    </source>
</evidence>
<name>A0A2J7ZXF4_9CHLO</name>
<sequence>PPVPSGSRARKERAPAAQRTAGRRTPGEQLALGPGILPAGWCIVGDTVYDAEGAARGPAAAYDASRAASCRTRGFHFTPAAERARQDEWLLDWVAENGIKWKEAVPGFQAQFPTAVLGSKPNLRLANMYRQRAKKH</sequence>
<protein>
    <submittedName>
        <fullName evidence="2">Uncharacterized protein</fullName>
    </submittedName>
</protein>
<evidence type="ECO:0000313" key="2">
    <source>
        <dbReference type="EMBL" id="PNH04961.1"/>
    </source>
</evidence>
<feature type="region of interest" description="Disordered" evidence="1">
    <location>
        <begin position="1"/>
        <end position="30"/>
    </location>
</feature>
<dbReference type="Proteomes" id="UP000236333">
    <property type="component" value="Unassembled WGS sequence"/>
</dbReference>
<dbReference type="AlphaFoldDB" id="A0A2J7ZXF4"/>
<proteinExistence type="predicted"/>
<dbReference type="EMBL" id="PGGS01000346">
    <property type="protein sequence ID" value="PNH04961.1"/>
    <property type="molecule type" value="Genomic_DNA"/>
</dbReference>
<feature type="non-terminal residue" evidence="2">
    <location>
        <position position="1"/>
    </location>
</feature>
<keyword evidence="3" id="KW-1185">Reference proteome</keyword>
<comment type="caution">
    <text evidence="2">The sequence shown here is derived from an EMBL/GenBank/DDBJ whole genome shotgun (WGS) entry which is preliminary data.</text>
</comment>
<evidence type="ECO:0000256" key="1">
    <source>
        <dbReference type="SAM" id="MobiDB-lite"/>
    </source>
</evidence>
<reference evidence="2 3" key="1">
    <citation type="journal article" date="2017" name="Mol. Biol. Evol.">
        <title>The 4-celled Tetrabaena socialis nuclear genome reveals the essential components for genetic control of cell number at the origin of multicellularity in the volvocine lineage.</title>
        <authorList>
            <person name="Featherston J."/>
            <person name="Arakaki Y."/>
            <person name="Hanschen E.R."/>
            <person name="Ferris P.J."/>
            <person name="Michod R.E."/>
            <person name="Olson B.J.S.C."/>
            <person name="Nozaki H."/>
            <person name="Durand P.M."/>
        </authorList>
    </citation>
    <scope>NUCLEOTIDE SEQUENCE [LARGE SCALE GENOMIC DNA]</scope>
    <source>
        <strain evidence="2 3">NIES-571</strain>
    </source>
</reference>
<feature type="non-terminal residue" evidence="2">
    <location>
        <position position="136"/>
    </location>
</feature>